<dbReference type="EMBL" id="AMEP01000094">
    <property type="protein sequence ID" value="EKY00025.1"/>
    <property type="molecule type" value="Genomic_DNA"/>
</dbReference>
<dbReference type="HOGENOM" id="CLU_2882195_0_0_10"/>
<evidence type="ECO:0000313" key="1">
    <source>
        <dbReference type="EMBL" id="EKY00025.1"/>
    </source>
</evidence>
<sequence>MLLEAKTSSFTLQNLCFYISKHHLLGGKTSSFVCPKLCFCNPKSMVLERLEGTNNKKNIVISM</sequence>
<gene>
    <name evidence="1" type="ORF">HMPREF9151_01425</name>
</gene>
<dbReference type="STRING" id="1127699.HMPREF9151_01425"/>
<comment type="caution">
    <text evidence="1">The sequence shown here is derived from an EMBL/GenBank/DDBJ whole genome shotgun (WGS) entry which is preliminary data.</text>
</comment>
<protein>
    <submittedName>
        <fullName evidence="1">Uncharacterized protein</fullName>
    </submittedName>
</protein>
<proteinExistence type="predicted"/>
<accession>L1N9S6</accession>
<keyword evidence="2" id="KW-1185">Reference proteome</keyword>
<reference evidence="1 2" key="1">
    <citation type="submission" date="2012-05" db="EMBL/GenBank/DDBJ databases">
        <authorList>
            <person name="Weinstock G."/>
            <person name="Sodergren E."/>
            <person name="Lobos E.A."/>
            <person name="Fulton L."/>
            <person name="Fulton R."/>
            <person name="Courtney L."/>
            <person name="Fronick C."/>
            <person name="O'Laughlin M."/>
            <person name="Godfrey J."/>
            <person name="Wilson R.M."/>
            <person name="Miner T."/>
            <person name="Farmer C."/>
            <person name="Delehaunty K."/>
            <person name="Cordes M."/>
            <person name="Minx P."/>
            <person name="Tomlinson C."/>
            <person name="Chen J."/>
            <person name="Wollam A."/>
            <person name="Pepin K.H."/>
            <person name="Bhonagiri V."/>
            <person name="Zhang X."/>
            <person name="Suruliraj S."/>
            <person name="Warren W."/>
            <person name="Mitreva M."/>
            <person name="Mardis E.R."/>
            <person name="Wilson R.K."/>
        </authorList>
    </citation>
    <scope>NUCLEOTIDE SEQUENCE [LARGE SCALE GENOMIC DNA]</scope>
    <source>
        <strain evidence="1 2">F0055</strain>
    </source>
</reference>
<dbReference type="Proteomes" id="UP000010433">
    <property type="component" value="Unassembled WGS sequence"/>
</dbReference>
<dbReference type="AlphaFoldDB" id="L1N9S6"/>
<name>L1N9S6_9BACT</name>
<organism evidence="1 2">
    <name type="scientific">Hoylesella saccharolytica F0055</name>
    <dbReference type="NCBI Taxonomy" id="1127699"/>
    <lineage>
        <taxon>Bacteria</taxon>
        <taxon>Pseudomonadati</taxon>
        <taxon>Bacteroidota</taxon>
        <taxon>Bacteroidia</taxon>
        <taxon>Bacteroidales</taxon>
        <taxon>Prevotellaceae</taxon>
        <taxon>Hoylesella</taxon>
    </lineage>
</organism>
<evidence type="ECO:0000313" key="2">
    <source>
        <dbReference type="Proteomes" id="UP000010433"/>
    </source>
</evidence>